<name>A0A1G8DBE7_9SPHI</name>
<sequence>MSTASVFRIKYLFQKYLDNSCTTEEFNELFELMAKEENLSEIEGLLEKLWADTEMKPDADAEVVHQEVLYNKLLEIVKKEKNVYSFQKRSSKTIIRSVAATVALLICAGLYFLHTRPKPMPMQARITPSNPVRHVHEIRLADGSVVTLNKNSHLDYPAKFNGKTREVYLTGEAYFDVRHDPLHPFLVHTGQITTRVLGTAFNIKSEGSLIQVTVTRGKVKVSTPKKTLGIVLPNHQISYNEINNQSSIDILNAKTTVLWKETDLVMDHMTLKEAVAILTERYGVKVILDNEKIGSCRFSATFLNTTGLEQVVKVLSHLNNLSYKWSKEGDVTLSGSGCE</sequence>
<dbReference type="STRING" id="551996.SAMN05192573_110174"/>
<reference evidence="5" key="1">
    <citation type="submission" date="2016-10" db="EMBL/GenBank/DDBJ databases">
        <authorList>
            <person name="Varghese N."/>
            <person name="Submissions S."/>
        </authorList>
    </citation>
    <scope>NUCLEOTIDE SEQUENCE [LARGE SCALE GENOMIC DNA]</scope>
    <source>
        <strain evidence="5">Gh-67</strain>
    </source>
</reference>
<dbReference type="InterPro" id="IPR032508">
    <property type="entry name" value="FecR_C"/>
</dbReference>
<evidence type="ECO:0008006" key="6">
    <source>
        <dbReference type="Google" id="ProtNLM"/>
    </source>
</evidence>
<dbReference type="InterPro" id="IPR006860">
    <property type="entry name" value="FecR"/>
</dbReference>
<evidence type="ECO:0000259" key="2">
    <source>
        <dbReference type="Pfam" id="PF04773"/>
    </source>
</evidence>
<evidence type="ECO:0000256" key="1">
    <source>
        <dbReference type="SAM" id="Phobius"/>
    </source>
</evidence>
<keyword evidence="1" id="KW-0472">Membrane</keyword>
<keyword evidence="1" id="KW-1133">Transmembrane helix</keyword>
<organism evidence="4 5">
    <name type="scientific">Mucilaginibacter gossypii</name>
    <dbReference type="NCBI Taxonomy" id="551996"/>
    <lineage>
        <taxon>Bacteria</taxon>
        <taxon>Pseudomonadati</taxon>
        <taxon>Bacteroidota</taxon>
        <taxon>Sphingobacteriia</taxon>
        <taxon>Sphingobacteriales</taxon>
        <taxon>Sphingobacteriaceae</taxon>
        <taxon>Mucilaginibacter</taxon>
    </lineage>
</organism>
<gene>
    <name evidence="4" type="ORF">SAMN05192573_110174</name>
</gene>
<evidence type="ECO:0000313" key="5">
    <source>
        <dbReference type="Proteomes" id="UP000199705"/>
    </source>
</evidence>
<dbReference type="Gene3D" id="3.55.50.30">
    <property type="match status" value="1"/>
</dbReference>
<dbReference type="EMBL" id="FNCG01000010">
    <property type="protein sequence ID" value="SDH54874.1"/>
    <property type="molecule type" value="Genomic_DNA"/>
</dbReference>
<dbReference type="RefSeq" id="WP_091170854.1">
    <property type="nucleotide sequence ID" value="NZ_FNCG01000010.1"/>
</dbReference>
<dbReference type="Pfam" id="PF16344">
    <property type="entry name" value="FecR_C"/>
    <property type="match status" value="1"/>
</dbReference>
<protein>
    <recommendedName>
        <fullName evidence="6">FecR family protein</fullName>
    </recommendedName>
</protein>
<dbReference type="AlphaFoldDB" id="A0A1G8DBE7"/>
<accession>A0A1G8DBE7</accession>
<dbReference type="Proteomes" id="UP000199705">
    <property type="component" value="Unassembled WGS sequence"/>
</dbReference>
<keyword evidence="1" id="KW-0812">Transmembrane</keyword>
<proteinExistence type="predicted"/>
<dbReference type="Pfam" id="PF04773">
    <property type="entry name" value="FecR"/>
    <property type="match status" value="1"/>
</dbReference>
<feature type="domain" description="Protein FecR C-terminal" evidence="3">
    <location>
        <begin position="264"/>
        <end position="330"/>
    </location>
</feature>
<dbReference type="Gene3D" id="2.60.120.1440">
    <property type="match status" value="1"/>
</dbReference>
<feature type="transmembrane region" description="Helical" evidence="1">
    <location>
        <begin position="94"/>
        <end position="113"/>
    </location>
</feature>
<dbReference type="InterPro" id="IPR012373">
    <property type="entry name" value="Ferrdict_sens_TM"/>
</dbReference>
<dbReference type="PIRSF" id="PIRSF018266">
    <property type="entry name" value="FecR"/>
    <property type="match status" value="1"/>
</dbReference>
<dbReference type="PANTHER" id="PTHR30273">
    <property type="entry name" value="PERIPLASMIC SIGNAL SENSOR AND SIGMA FACTOR ACTIVATOR FECR-RELATED"/>
    <property type="match status" value="1"/>
</dbReference>
<keyword evidence="5" id="KW-1185">Reference proteome</keyword>
<evidence type="ECO:0000313" key="4">
    <source>
        <dbReference type="EMBL" id="SDH54874.1"/>
    </source>
</evidence>
<dbReference type="GO" id="GO:0016989">
    <property type="term" value="F:sigma factor antagonist activity"/>
    <property type="evidence" value="ECO:0007669"/>
    <property type="project" value="TreeGrafter"/>
</dbReference>
<evidence type="ECO:0000259" key="3">
    <source>
        <dbReference type="Pfam" id="PF16344"/>
    </source>
</evidence>
<dbReference type="PANTHER" id="PTHR30273:SF2">
    <property type="entry name" value="PROTEIN FECR"/>
    <property type="match status" value="1"/>
</dbReference>
<feature type="domain" description="FecR protein" evidence="2">
    <location>
        <begin position="137"/>
        <end position="220"/>
    </location>
</feature>